<dbReference type="InterPro" id="IPR045518">
    <property type="entry name" value="2EXR"/>
</dbReference>
<dbReference type="RefSeq" id="XP_018072119.1">
    <property type="nucleotide sequence ID" value="XM_018222527.1"/>
</dbReference>
<dbReference type="EMBL" id="KQ947414">
    <property type="protein sequence ID" value="KUJ17764.1"/>
    <property type="molecule type" value="Genomic_DNA"/>
</dbReference>
<protein>
    <recommendedName>
        <fullName evidence="1">2EXR domain-containing protein</fullName>
    </recommendedName>
</protein>
<dbReference type="OrthoDB" id="3557569at2759"/>
<evidence type="ECO:0000259" key="1">
    <source>
        <dbReference type="Pfam" id="PF20150"/>
    </source>
</evidence>
<dbReference type="KEGG" id="psco:LY89DRAFT_781900"/>
<organism evidence="2 3">
    <name type="scientific">Mollisia scopiformis</name>
    <name type="common">Conifer needle endophyte fungus</name>
    <name type="synonym">Phialocephala scopiformis</name>
    <dbReference type="NCBI Taxonomy" id="149040"/>
    <lineage>
        <taxon>Eukaryota</taxon>
        <taxon>Fungi</taxon>
        <taxon>Dikarya</taxon>
        <taxon>Ascomycota</taxon>
        <taxon>Pezizomycotina</taxon>
        <taxon>Leotiomycetes</taxon>
        <taxon>Helotiales</taxon>
        <taxon>Mollisiaceae</taxon>
        <taxon>Mollisia</taxon>
    </lineage>
</organism>
<dbReference type="PANTHER" id="PTHR35910">
    <property type="entry name" value="2EXR DOMAIN-CONTAINING PROTEIN"/>
    <property type="match status" value="1"/>
</dbReference>
<dbReference type="InParanoid" id="A0A194XC75"/>
<sequence length="293" mass="32998">MSTSSSDTCATISSHINVNKEELSSITKSSDLNNVTGVDKLLLDLASTSITTLEKDRVFHVFPNLPVELRLKIWEAACLEARVIRFMGHPNPDDTPYEIRPPTVYSKAKVPAILHVNNESRQVALVSYTLWSPMGCKNNDPIYFNHSLDFMYIACRCSTWGGPRLAYHDRTFGCGDWVDGTANRIVYELQPNFYGPAENYYLGGISDVMLCLSTYFPKAEEKLFVGVKEGLGGRFEAMLSSFKNRDRLRSMEAGVDLVYVYRRADEYYYQGSQTPNHIPNVITAVAYEDPQIG</sequence>
<dbReference type="Proteomes" id="UP000070700">
    <property type="component" value="Unassembled WGS sequence"/>
</dbReference>
<proteinExistence type="predicted"/>
<accession>A0A194XC75</accession>
<dbReference type="PANTHER" id="PTHR35910:SF6">
    <property type="entry name" value="2EXR DOMAIN-CONTAINING PROTEIN"/>
    <property type="match status" value="1"/>
</dbReference>
<gene>
    <name evidence="2" type="ORF">LY89DRAFT_781900</name>
</gene>
<dbReference type="GeneID" id="28832253"/>
<dbReference type="Pfam" id="PF20150">
    <property type="entry name" value="2EXR"/>
    <property type="match status" value="1"/>
</dbReference>
<feature type="domain" description="2EXR" evidence="1">
    <location>
        <begin position="59"/>
        <end position="150"/>
    </location>
</feature>
<reference evidence="2 3" key="1">
    <citation type="submission" date="2015-10" db="EMBL/GenBank/DDBJ databases">
        <title>Full genome of DAOMC 229536 Phialocephala scopiformis, a fungal endophyte of spruce producing the potent anti-insectan compound rugulosin.</title>
        <authorList>
            <consortium name="DOE Joint Genome Institute"/>
            <person name="Walker A.K."/>
            <person name="Frasz S.L."/>
            <person name="Seifert K.A."/>
            <person name="Miller J.D."/>
            <person name="Mondo S.J."/>
            <person name="Labutti K."/>
            <person name="Lipzen A."/>
            <person name="Dockter R."/>
            <person name="Kennedy M."/>
            <person name="Grigoriev I.V."/>
            <person name="Spatafora J.W."/>
        </authorList>
    </citation>
    <scope>NUCLEOTIDE SEQUENCE [LARGE SCALE GENOMIC DNA]</scope>
    <source>
        <strain evidence="2 3">CBS 120377</strain>
    </source>
</reference>
<keyword evidence="3" id="KW-1185">Reference proteome</keyword>
<evidence type="ECO:0000313" key="3">
    <source>
        <dbReference type="Proteomes" id="UP000070700"/>
    </source>
</evidence>
<name>A0A194XC75_MOLSC</name>
<dbReference type="AlphaFoldDB" id="A0A194XC75"/>
<evidence type="ECO:0000313" key="2">
    <source>
        <dbReference type="EMBL" id="KUJ17764.1"/>
    </source>
</evidence>